<evidence type="ECO:0000313" key="2">
    <source>
        <dbReference type="Proteomes" id="UP001157355"/>
    </source>
</evidence>
<accession>A0AA37U6G9</accession>
<proteinExistence type="predicted"/>
<dbReference type="AlphaFoldDB" id="A0AA37U6G9"/>
<reference evidence="1 2" key="1">
    <citation type="journal article" date="2014" name="Int. J. Syst. Evol. Microbiol.">
        <title>Complete genome sequence of Corynebacterium casei LMG S-19264T (=DSM 44701T), isolated from a smear-ripened cheese.</title>
        <authorList>
            <consortium name="US DOE Joint Genome Institute (JGI-PGF)"/>
            <person name="Walter F."/>
            <person name="Albersmeier A."/>
            <person name="Kalinowski J."/>
            <person name="Ruckert C."/>
        </authorList>
    </citation>
    <scope>NUCLEOTIDE SEQUENCE [LARGE SCALE GENOMIC DNA]</scope>
    <source>
        <strain evidence="1 2">NBRC 111766</strain>
    </source>
</reference>
<sequence length="76" mass="8315">MSTGFKVGKTYDIDHSRKGCLTVKILSLNDEWANSELISGRAKMMTQGAPQAGETLTFRIELVRIIREVTAEGGDA</sequence>
<dbReference type="RefSeq" id="WP_284325889.1">
    <property type="nucleotide sequence ID" value="NZ_BSPP01000010.1"/>
</dbReference>
<organism evidence="1 2">
    <name type="scientific">Cypionkella aquatica</name>
    <dbReference type="NCBI Taxonomy" id="1756042"/>
    <lineage>
        <taxon>Bacteria</taxon>
        <taxon>Pseudomonadati</taxon>
        <taxon>Pseudomonadota</taxon>
        <taxon>Alphaproteobacteria</taxon>
        <taxon>Rhodobacterales</taxon>
        <taxon>Paracoccaceae</taxon>
        <taxon>Cypionkella</taxon>
    </lineage>
</organism>
<gene>
    <name evidence="1" type="ORF">GCM10010873_26890</name>
</gene>
<keyword evidence="2" id="KW-1185">Reference proteome</keyword>
<dbReference type="EMBL" id="BSPP01000010">
    <property type="protein sequence ID" value="GLS87715.1"/>
    <property type="molecule type" value="Genomic_DNA"/>
</dbReference>
<protein>
    <submittedName>
        <fullName evidence="1">Uncharacterized protein</fullName>
    </submittedName>
</protein>
<dbReference type="Proteomes" id="UP001157355">
    <property type="component" value="Unassembled WGS sequence"/>
</dbReference>
<name>A0AA37U6G9_9RHOB</name>
<comment type="caution">
    <text evidence="1">The sequence shown here is derived from an EMBL/GenBank/DDBJ whole genome shotgun (WGS) entry which is preliminary data.</text>
</comment>
<evidence type="ECO:0000313" key="1">
    <source>
        <dbReference type="EMBL" id="GLS87715.1"/>
    </source>
</evidence>